<dbReference type="Pfam" id="PF14497">
    <property type="entry name" value="GST_C_3"/>
    <property type="match status" value="1"/>
</dbReference>
<dbReference type="Gene3D" id="1.20.1050.10">
    <property type="match status" value="1"/>
</dbReference>
<dbReference type="InterPro" id="IPR050213">
    <property type="entry name" value="GST_superfamily"/>
</dbReference>
<dbReference type="GO" id="GO:0004364">
    <property type="term" value="F:glutathione transferase activity"/>
    <property type="evidence" value="ECO:0007669"/>
    <property type="project" value="TreeGrafter"/>
</dbReference>
<dbReference type="InterPro" id="IPR040079">
    <property type="entry name" value="Glutathione_S-Trfase"/>
</dbReference>
<evidence type="ECO:0000259" key="2">
    <source>
        <dbReference type="PROSITE" id="PS50405"/>
    </source>
</evidence>
<dbReference type="Pfam" id="PF02798">
    <property type="entry name" value="GST_N"/>
    <property type="match status" value="1"/>
</dbReference>
<proteinExistence type="predicted"/>
<dbReference type="Gene3D" id="3.40.30.10">
    <property type="entry name" value="Glutaredoxin"/>
    <property type="match status" value="1"/>
</dbReference>
<dbReference type="PROSITE" id="PS50404">
    <property type="entry name" value="GST_NTER"/>
    <property type="match status" value="1"/>
</dbReference>
<dbReference type="SFLD" id="SFLDG00363">
    <property type="entry name" value="AMPS_(cytGST):_Alpha-__Mu-__Pi"/>
    <property type="match status" value="1"/>
</dbReference>
<dbReference type="InterPro" id="IPR036249">
    <property type="entry name" value="Thioredoxin-like_sf"/>
</dbReference>
<evidence type="ECO:0000313" key="4">
    <source>
        <dbReference type="Proteomes" id="UP000247409"/>
    </source>
</evidence>
<dbReference type="STRING" id="448386.A0A2V3IEF0"/>
<feature type="domain" description="GST C-terminal" evidence="2">
    <location>
        <begin position="97"/>
        <end position="227"/>
    </location>
</feature>
<keyword evidence="4" id="KW-1185">Reference proteome</keyword>
<dbReference type="CDD" id="cd03039">
    <property type="entry name" value="GST_N_Sigma_like"/>
    <property type="match status" value="1"/>
</dbReference>
<dbReference type="InterPro" id="IPR004046">
    <property type="entry name" value="GST_C"/>
</dbReference>
<dbReference type="OrthoDB" id="414243at2759"/>
<evidence type="ECO:0000259" key="1">
    <source>
        <dbReference type="PROSITE" id="PS50404"/>
    </source>
</evidence>
<dbReference type="AlphaFoldDB" id="A0A2V3IEF0"/>
<dbReference type="GO" id="GO:0006749">
    <property type="term" value="P:glutathione metabolic process"/>
    <property type="evidence" value="ECO:0007669"/>
    <property type="project" value="TreeGrafter"/>
</dbReference>
<comment type="caution">
    <text evidence="3">The sequence shown here is derived from an EMBL/GenBank/DDBJ whole genome shotgun (WGS) entry which is preliminary data.</text>
</comment>
<protein>
    <submittedName>
        <fullName evidence="3">Glutathione S-transferase S1</fullName>
    </submittedName>
</protein>
<name>A0A2V3IEF0_9FLOR</name>
<dbReference type="Proteomes" id="UP000247409">
    <property type="component" value="Unassembled WGS sequence"/>
</dbReference>
<dbReference type="SUPFAM" id="SSF52833">
    <property type="entry name" value="Thioredoxin-like"/>
    <property type="match status" value="1"/>
</dbReference>
<dbReference type="EMBL" id="NBIV01000292">
    <property type="protein sequence ID" value="PXF40466.1"/>
    <property type="molecule type" value="Genomic_DNA"/>
</dbReference>
<dbReference type="PANTHER" id="PTHR11571:SF252">
    <property type="entry name" value="GLUTATHIONE S-TRANSFERASE"/>
    <property type="match status" value="1"/>
</dbReference>
<dbReference type="SFLD" id="SFLDG01205">
    <property type="entry name" value="AMPS.1"/>
    <property type="match status" value="1"/>
</dbReference>
<reference evidence="3 4" key="1">
    <citation type="journal article" date="2018" name="Mol. Biol. Evol.">
        <title>Analysis of the draft genome of the red seaweed Gracilariopsis chorda provides insights into genome size evolution in Rhodophyta.</title>
        <authorList>
            <person name="Lee J."/>
            <person name="Yang E.C."/>
            <person name="Graf L."/>
            <person name="Yang J.H."/>
            <person name="Qiu H."/>
            <person name="Zel Zion U."/>
            <person name="Chan C.X."/>
            <person name="Stephens T.G."/>
            <person name="Weber A.P.M."/>
            <person name="Boo G.H."/>
            <person name="Boo S.M."/>
            <person name="Kim K.M."/>
            <person name="Shin Y."/>
            <person name="Jung M."/>
            <person name="Lee S.J."/>
            <person name="Yim H.S."/>
            <person name="Lee J.H."/>
            <person name="Bhattacharya D."/>
            <person name="Yoon H.S."/>
        </authorList>
    </citation>
    <scope>NUCLEOTIDE SEQUENCE [LARGE SCALE GENOMIC DNA]</scope>
    <source>
        <strain evidence="3 4">SKKU-2015</strain>
        <tissue evidence="3">Whole body</tissue>
    </source>
</reference>
<dbReference type="PANTHER" id="PTHR11571">
    <property type="entry name" value="GLUTATHIONE S-TRANSFERASE"/>
    <property type="match status" value="1"/>
</dbReference>
<dbReference type="PROSITE" id="PS50405">
    <property type="entry name" value="GST_CTER"/>
    <property type="match status" value="1"/>
</dbReference>
<accession>A0A2V3IEF0</accession>
<organism evidence="3 4">
    <name type="scientific">Gracilariopsis chorda</name>
    <dbReference type="NCBI Taxonomy" id="448386"/>
    <lineage>
        <taxon>Eukaryota</taxon>
        <taxon>Rhodophyta</taxon>
        <taxon>Florideophyceae</taxon>
        <taxon>Rhodymeniophycidae</taxon>
        <taxon>Gracilariales</taxon>
        <taxon>Gracilariaceae</taxon>
        <taxon>Gracilariopsis</taxon>
    </lineage>
</organism>
<dbReference type="InterPro" id="IPR004045">
    <property type="entry name" value="Glutathione_S-Trfase_N"/>
</dbReference>
<dbReference type="InterPro" id="IPR036282">
    <property type="entry name" value="Glutathione-S-Trfase_C_sf"/>
</dbReference>
<evidence type="ECO:0000313" key="3">
    <source>
        <dbReference type="EMBL" id="PXF40466.1"/>
    </source>
</evidence>
<gene>
    <name evidence="3" type="ORF">BWQ96_09842</name>
</gene>
<feature type="domain" description="GST N-terminal" evidence="1">
    <location>
        <begin position="15"/>
        <end position="95"/>
    </location>
</feature>
<keyword evidence="3" id="KW-0808">Transferase</keyword>
<dbReference type="InterPro" id="IPR010987">
    <property type="entry name" value="Glutathione-S-Trfase_C-like"/>
</dbReference>
<dbReference type="SFLD" id="SFLDS00019">
    <property type="entry name" value="Glutathione_Transferase_(cytos"/>
    <property type="match status" value="1"/>
</dbReference>
<dbReference type="SUPFAM" id="SSF47616">
    <property type="entry name" value="GST C-terminal domain-like"/>
    <property type="match status" value="1"/>
</dbReference>
<dbReference type="CDD" id="cd03192">
    <property type="entry name" value="GST_C_Sigma_like"/>
    <property type="match status" value="1"/>
</dbReference>
<sequence length="229" mass="25632">MGQGQSRSEAGKIPSSLKLSYFDLGGRGGRGEPSRLALVLSNIEFEDYRFSYVEWQSIKPTTPYGAVPTLTIDGKQVAQSCAILRYVGKLGGLYPSDPYEALFVDEIIETMNDLNVATYSYLGPDVERIKEQRKELVEMHLPRFIGGLEKRLAEFGDGPFAVNGKLSVADLVVTCVVNSYLSGVYDYVPLDILEKYPKVLAIHKAVMELPKVVEWYEKHPIEMKTPKME</sequence>